<feature type="domain" description="EamA" evidence="7">
    <location>
        <begin position="142"/>
        <end position="278"/>
    </location>
</feature>
<protein>
    <recommendedName>
        <fullName evidence="7">EamA domain-containing protein</fullName>
    </recommendedName>
</protein>
<feature type="transmembrane region" description="Helical" evidence="6">
    <location>
        <begin position="141"/>
        <end position="160"/>
    </location>
</feature>
<dbReference type="Proteomes" id="UP000011863">
    <property type="component" value="Chromosome"/>
</dbReference>
<evidence type="ECO:0000256" key="3">
    <source>
        <dbReference type="ARBA" id="ARBA00022692"/>
    </source>
</evidence>
<feature type="transmembrane region" description="Helical" evidence="6">
    <location>
        <begin position="26"/>
        <end position="49"/>
    </location>
</feature>
<keyword evidence="4 6" id="KW-1133">Transmembrane helix</keyword>
<evidence type="ECO:0000256" key="1">
    <source>
        <dbReference type="ARBA" id="ARBA00004141"/>
    </source>
</evidence>
<reference evidence="8 9" key="1">
    <citation type="journal article" date="2013" name="Int. J. Syst. Evol. Microbiol.">
        <title>Ilumatobacter nonamiense sp. nov. and Ilumatobacter coccineum sp. nov., isolated from seashore sand.</title>
        <authorList>
            <person name="Matsumoto A."/>
            <person name="Kasai H."/>
            <person name="Matsuo Y."/>
            <person name="Shizuri Y."/>
            <person name="Ichikawa N."/>
            <person name="Fujita N."/>
            <person name="Omura S."/>
            <person name="Takahashi Y."/>
        </authorList>
    </citation>
    <scope>NUCLEOTIDE SEQUENCE [LARGE SCALE GENOMIC DNA]</scope>
    <source>
        <strain evidence="9">NBRC 103263 / KCTC 29153 / YM16-304</strain>
    </source>
</reference>
<comment type="subcellular location">
    <subcellularLocation>
        <location evidence="1">Membrane</location>
        <topology evidence="1">Multi-pass membrane protein</topology>
    </subcellularLocation>
</comment>
<keyword evidence="9" id="KW-1185">Reference proteome</keyword>
<dbReference type="PANTHER" id="PTHR32322">
    <property type="entry name" value="INNER MEMBRANE TRANSPORTER"/>
    <property type="match status" value="1"/>
</dbReference>
<evidence type="ECO:0000256" key="5">
    <source>
        <dbReference type="ARBA" id="ARBA00023136"/>
    </source>
</evidence>
<evidence type="ECO:0000256" key="4">
    <source>
        <dbReference type="ARBA" id="ARBA00022989"/>
    </source>
</evidence>
<dbReference type="SUPFAM" id="SSF103481">
    <property type="entry name" value="Multidrug resistance efflux transporter EmrE"/>
    <property type="match status" value="2"/>
</dbReference>
<proteinExistence type="inferred from homology"/>
<feature type="transmembrane region" description="Helical" evidence="6">
    <location>
        <begin position="61"/>
        <end position="79"/>
    </location>
</feature>
<dbReference type="InterPro" id="IPR037185">
    <property type="entry name" value="EmrE-like"/>
</dbReference>
<dbReference type="PANTHER" id="PTHR32322:SF2">
    <property type="entry name" value="EAMA DOMAIN-CONTAINING PROTEIN"/>
    <property type="match status" value="1"/>
</dbReference>
<evidence type="ECO:0000256" key="6">
    <source>
        <dbReference type="SAM" id="Phobius"/>
    </source>
</evidence>
<dbReference type="InterPro" id="IPR050638">
    <property type="entry name" value="AA-Vitamin_Transporters"/>
</dbReference>
<feature type="transmembrane region" description="Helical" evidence="6">
    <location>
        <begin position="205"/>
        <end position="226"/>
    </location>
</feature>
<evidence type="ECO:0000259" key="7">
    <source>
        <dbReference type="Pfam" id="PF00892"/>
    </source>
</evidence>
<evidence type="ECO:0000313" key="8">
    <source>
        <dbReference type="EMBL" id="BAN01527.1"/>
    </source>
</evidence>
<gene>
    <name evidence="8" type="ORF">YM304_12130</name>
</gene>
<evidence type="ECO:0000313" key="9">
    <source>
        <dbReference type="Proteomes" id="UP000011863"/>
    </source>
</evidence>
<accession>A0A6C7E3E3</accession>
<sequence>MGVVAIAAAIVSFALSTPIVKWSGEPGVVIAFWRMWFALGLWWVVMVATRRPFPDARTWKLVAPAGLLFGLNISTLFTAVTRTSIAHLEFISSLTPLVAVPASALLFKERPDFAPMKFGVISLVGVALVLFFGPSSGTSSLSGDLLVLLVVGIWTCYLMFTKRARARGVDTVTFMACMVPAGLLTTVPMAVVLEGDQIFSLQPRGWMVAALLAVLTGMVAHGCIAFAQQHLPIQTITVMQTAQPALAVLFAFFLLSEQVRWPQVIGMALVTIGITLFTLASQRNRSPRP</sequence>
<name>A0A6C7E3E3_ILUCY</name>
<dbReference type="Pfam" id="PF00892">
    <property type="entry name" value="EamA"/>
    <property type="match status" value="2"/>
</dbReference>
<dbReference type="EMBL" id="AP012057">
    <property type="protein sequence ID" value="BAN01527.1"/>
    <property type="molecule type" value="Genomic_DNA"/>
</dbReference>
<dbReference type="AlphaFoldDB" id="A0A6C7E3E3"/>
<keyword evidence="5 6" id="KW-0472">Membrane</keyword>
<feature type="transmembrane region" description="Helical" evidence="6">
    <location>
        <begin position="85"/>
        <end position="106"/>
    </location>
</feature>
<dbReference type="KEGG" id="aym:YM304_12130"/>
<dbReference type="InterPro" id="IPR000620">
    <property type="entry name" value="EamA_dom"/>
</dbReference>
<feature type="transmembrane region" description="Helical" evidence="6">
    <location>
        <begin position="172"/>
        <end position="193"/>
    </location>
</feature>
<keyword evidence="3 6" id="KW-0812">Transmembrane</keyword>
<feature type="transmembrane region" description="Helical" evidence="6">
    <location>
        <begin position="238"/>
        <end position="255"/>
    </location>
</feature>
<feature type="domain" description="EamA" evidence="7">
    <location>
        <begin position="2"/>
        <end position="130"/>
    </location>
</feature>
<organism evidence="8 9">
    <name type="scientific">Ilumatobacter coccineus (strain NBRC 103263 / KCTC 29153 / YM16-304)</name>
    <dbReference type="NCBI Taxonomy" id="1313172"/>
    <lineage>
        <taxon>Bacteria</taxon>
        <taxon>Bacillati</taxon>
        <taxon>Actinomycetota</taxon>
        <taxon>Acidimicrobiia</taxon>
        <taxon>Acidimicrobiales</taxon>
        <taxon>Ilumatobacteraceae</taxon>
        <taxon>Ilumatobacter</taxon>
    </lineage>
</organism>
<dbReference type="Gene3D" id="1.10.3730.20">
    <property type="match status" value="1"/>
</dbReference>
<feature type="transmembrane region" description="Helical" evidence="6">
    <location>
        <begin position="261"/>
        <end position="280"/>
    </location>
</feature>
<dbReference type="GO" id="GO:0016020">
    <property type="term" value="C:membrane"/>
    <property type="evidence" value="ECO:0007669"/>
    <property type="project" value="UniProtKB-SubCell"/>
</dbReference>
<feature type="transmembrane region" description="Helical" evidence="6">
    <location>
        <begin position="118"/>
        <end position="135"/>
    </location>
</feature>
<comment type="similarity">
    <text evidence="2">Belongs to the EamA transporter family.</text>
</comment>
<evidence type="ECO:0000256" key="2">
    <source>
        <dbReference type="ARBA" id="ARBA00007362"/>
    </source>
</evidence>